<keyword evidence="4 7" id="KW-0862">Zinc</keyword>
<evidence type="ECO:0000313" key="9">
    <source>
        <dbReference type="EMBL" id="KAJ3489724.1"/>
    </source>
</evidence>
<evidence type="ECO:0000256" key="1">
    <source>
        <dbReference type="ARBA" id="ARBA00006217"/>
    </source>
</evidence>
<keyword evidence="5 8" id="KW-0456">Lyase</keyword>
<dbReference type="SUPFAM" id="SSF53056">
    <property type="entry name" value="beta-carbonic anhydrase, cab"/>
    <property type="match status" value="1"/>
</dbReference>
<evidence type="ECO:0000313" key="10">
    <source>
        <dbReference type="Proteomes" id="UP001212997"/>
    </source>
</evidence>
<feature type="binding site" evidence="7">
    <location>
        <position position="103"/>
    </location>
    <ligand>
        <name>Zn(2+)</name>
        <dbReference type="ChEBI" id="CHEBI:29105"/>
    </ligand>
</feature>
<evidence type="ECO:0000256" key="2">
    <source>
        <dbReference type="ARBA" id="ARBA00012925"/>
    </source>
</evidence>
<evidence type="ECO:0000256" key="3">
    <source>
        <dbReference type="ARBA" id="ARBA00022723"/>
    </source>
</evidence>
<evidence type="ECO:0000256" key="7">
    <source>
        <dbReference type="PIRSR" id="PIRSR601765-1"/>
    </source>
</evidence>
<dbReference type="Proteomes" id="UP001212997">
    <property type="component" value="Unassembled WGS sequence"/>
</dbReference>
<evidence type="ECO:0000256" key="8">
    <source>
        <dbReference type="RuleBase" id="RU003956"/>
    </source>
</evidence>
<dbReference type="AlphaFoldDB" id="A0AAD5V9P0"/>
<comment type="catalytic activity">
    <reaction evidence="6 8">
        <text>hydrogencarbonate + H(+) = CO2 + H2O</text>
        <dbReference type="Rhea" id="RHEA:10748"/>
        <dbReference type="ChEBI" id="CHEBI:15377"/>
        <dbReference type="ChEBI" id="CHEBI:15378"/>
        <dbReference type="ChEBI" id="CHEBI:16526"/>
        <dbReference type="ChEBI" id="CHEBI:17544"/>
        <dbReference type="EC" id="4.2.1.1"/>
    </reaction>
</comment>
<feature type="binding site" evidence="7">
    <location>
        <position position="106"/>
    </location>
    <ligand>
        <name>Zn(2+)</name>
        <dbReference type="ChEBI" id="CHEBI:29105"/>
    </ligand>
</feature>
<dbReference type="GO" id="GO:0034599">
    <property type="term" value="P:cellular response to oxidative stress"/>
    <property type="evidence" value="ECO:0007669"/>
    <property type="project" value="TreeGrafter"/>
</dbReference>
<dbReference type="Pfam" id="PF00484">
    <property type="entry name" value="Pro_CA"/>
    <property type="match status" value="1"/>
</dbReference>
<keyword evidence="10" id="KW-1185">Reference proteome</keyword>
<dbReference type="PANTHER" id="PTHR11002">
    <property type="entry name" value="CARBONIC ANHYDRASE"/>
    <property type="match status" value="1"/>
</dbReference>
<comment type="caution">
    <text evidence="9">The sequence shown here is derived from an EMBL/GenBank/DDBJ whole genome shotgun (WGS) entry which is preliminary data.</text>
</comment>
<gene>
    <name evidence="9" type="ORF">NLI96_g1921</name>
</gene>
<accession>A0AAD5V9P0</accession>
<dbReference type="GO" id="GO:0004089">
    <property type="term" value="F:carbonate dehydratase activity"/>
    <property type="evidence" value="ECO:0007669"/>
    <property type="project" value="UniProtKB-UniRule"/>
</dbReference>
<dbReference type="EC" id="4.2.1.1" evidence="2 8"/>
<dbReference type="SMART" id="SM00947">
    <property type="entry name" value="Pro_CA"/>
    <property type="match status" value="1"/>
</dbReference>
<comment type="cofactor">
    <cofactor evidence="7">
        <name>Zn(2+)</name>
        <dbReference type="ChEBI" id="CHEBI:29105"/>
    </cofactor>
    <text evidence="7">Binds 1 zinc ion per subunit.</text>
</comment>
<proteinExistence type="inferred from homology"/>
<feature type="binding site" evidence="7">
    <location>
        <position position="47"/>
    </location>
    <ligand>
        <name>Zn(2+)</name>
        <dbReference type="ChEBI" id="CHEBI:29105"/>
    </ligand>
</feature>
<sequence>MSHQKDTSLLHVLQRNEKWAADVEDSHKGFFKTLAKSQSPKILWIGCADSRVPESVLTASMPGEIFVHRNIANQFHLHDDNAQSVLDYAVHHLKVDHVVVVGHTNCGGAAACLDAALAPPTDSESPLLRWLGPLAELARSFAPNPNREEALQALVEANVAAQVEKVAKTEVIRHAWHEGHKVQIHGWLFKLGDGQLKDLGIAVGPEAHHH</sequence>
<dbReference type="CDD" id="cd00883">
    <property type="entry name" value="beta_CA_cladeA"/>
    <property type="match status" value="1"/>
</dbReference>
<dbReference type="InterPro" id="IPR001765">
    <property type="entry name" value="Carbonic_anhydrase"/>
</dbReference>
<dbReference type="Gene3D" id="3.40.1050.10">
    <property type="entry name" value="Carbonic anhydrase"/>
    <property type="match status" value="1"/>
</dbReference>
<comment type="similarity">
    <text evidence="1 8">Belongs to the beta-class carbonic anhydrase family.</text>
</comment>
<dbReference type="InterPro" id="IPR036874">
    <property type="entry name" value="Carbonic_anhydrase_sf"/>
</dbReference>
<dbReference type="PANTHER" id="PTHR11002:SF76">
    <property type="entry name" value="CARBONIC ANHYDRASE"/>
    <property type="match status" value="1"/>
</dbReference>
<evidence type="ECO:0000256" key="4">
    <source>
        <dbReference type="ARBA" id="ARBA00022833"/>
    </source>
</evidence>
<dbReference type="GO" id="GO:0071244">
    <property type="term" value="P:cellular response to carbon dioxide"/>
    <property type="evidence" value="ECO:0007669"/>
    <property type="project" value="TreeGrafter"/>
</dbReference>
<keyword evidence="3 7" id="KW-0479">Metal-binding</keyword>
<dbReference type="GO" id="GO:0008270">
    <property type="term" value="F:zinc ion binding"/>
    <property type="evidence" value="ECO:0007669"/>
    <property type="project" value="UniProtKB-UniRule"/>
</dbReference>
<evidence type="ECO:0000256" key="6">
    <source>
        <dbReference type="ARBA" id="ARBA00048348"/>
    </source>
</evidence>
<dbReference type="EMBL" id="JANAWD010000040">
    <property type="protein sequence ID" value="KAJ3489724.1"/>
    <property type="molecule type" value="Genomic_DNA"/>
</dbReference>
<organism evidence="9 10">
    <name type="scientific">Meripilus lineatus</name>
    <dbReference type="NCBI Taxonomy" id="2056292"/>
    <lineage>
        <taxon>Eukaryota</taxon>
        <taxon>Fungi</taxon>
        <taxon>Dikarya</taxon>
        <taxon>Basidiomycota</taxon>
        <taxon>Agaricomycotina</taxon>
        <taxon>Agaricomycetes</taxon>
        <taxon>Polyporales</taxon>
        <taxon>Meripilaceae</taxon>
        <taxon>Meripilus</taxon>
    </lineage>
</organism>
<evidence type="ECO:0000256" key="5">
    <source>
        <dbReference type="ARBA" id="ARBA00023239"/>
    </source>
</evidence>
<feature type="binding site" evidence="7">
    <location>
        <position position="49"/>
    </location>
    <ligand>
        <name>Zn(2+)</name>
        <dbReference type="ChEBI" id="CHEBI:29105"/>
    </ligand>
</feature>
<name>A0AAD5V9P0_9APHY</name>
<protein>
    <recommendedName>
        <fullName evidence="2 8">Carbonic anhydrase</fullName>
        <ecNumber evidence="2 8">4.2.1.1</ecNumber>
    </recommendedName>
    <alternativeName>
        <fullName evidence="8">Carbonate dehydratase</fullName>
    </alternativeName>
</protein>
<reference evidence="9" key="1">
    <citation type="submission" date="2022-07" db="EMBL/GenBank/DDBJ databases">
        <title>Genome Sequence of Physisporinus lineatus.</title>
        <authorList>
            <person name="Buettner E."/>
        </authorList>
    </citation>
    <scope>NUCLEOTIDE SEQUENCE</scope>
    <source>
        <strain evidence="9">VT162</strain>
    </source>
</reference>
<comment type="function">
    <text evidence="8">Reversible hydration of carbon dioxide.</text>
</comment>